<dbReference type="PROSITE" id="PS50109">
    <property type="entry name" value="HIS_KIN"/>
    <property type="match status" value="1"/>
</dbReference>
<keyword evidence="12" id="KW-0472">Membrane</keyword>
<dbReference type="EC" id="2.7.13.3" evidence="2"/>
<evidence type="ECO:0000256" key="5">
    <source>
        <dbReference type="ARBA" id="ARBA00022729"/>
    </source>
</evidence>
<dbReference type="SMART" id="SM00388">
    <property type="entry name" value="HisKA"/>
    <property type="match status" value="1"/>
</dbReference>
<evidence type="ECO:0000256" key="6">
    <source>
        <dbReference type="ARBA" id="ARBA00022777"/>
    </source>
</evidence>
<evidence type="ECO:0000256" key="2">
    <source>
        <dbReference type="ARBA" id="ARBA00012438"/>
    </source>
</evidence>
<dbReference type="EMBL" id="WSEL01000003">
    <property type="protein sequence ID" value="MVQ29324.1"/>
    <property type="molecule type" value="Genomic_DNA"/>
</dbReference>
<keyword evidence="7" id="KW-0902">Two-component regulatory system</keyword>
<evidence type="ECO:0000256" key="12">
    <source>
        <dbReference type="SAM" id="Phobius"/>
    </source>
</evidence>
<evidence type="ECO:0000256" key="7">
    <source>
        <dbReference type="ARBA" id="ARBA00023012"/>
    </source>
</evidence>
<dbReference type="SUPFAM" id="SSF47384">
    <property type="entry name" value="Homodimeric domain of signal transducing histidine kinase"/>
    <property type="match status" value="1"/>
</dbReference>
<evidence type="ECO:0000259" key="13">
    <source>
        <dbReference type="PROSITE" id="PS50109"/>
    </source>
</evidence>
<proteinExistence type="predicted"/>
<keyword evidence="5" id="KW-0732">Signal</keyword>
<gene>
    <name evidence="14" type="ORF">GON04_07695</name>
</gene>
<dbReference type="InterPro" id="IPR036097">
    <property type="entry name" value="HisK_dim/P_sf"/>
</dbReference>
<evidence type="ECO:0000256" key="8">
    <source>
        <dbReference type="ARBA" id="ARBA00023026"/>
    </source>
</evidence>
<evidence type="ECO:0000256" key="10">
    <source>
        <dbReference type="ARBA" id="ARBA00070152"/>
    </source>
</evidence>
<feature type="transmembrane region" description="Helical" evidence="12">
    <location>
        <begin position="30"/>
        <end position="51"/>
    </location>
</feature>
<name>A0A6N8IR75_9BURK</name>
<keyword evidence="12" id="KW-1133">Transmembrane helix</keyword>
<accession>A0A6N8IR75</accession>
<dbReference type="PANTHER" id="PTHR43047">
    <property type="entry name" value="TWO-COMPONENT HISTIDINE PROTEIN KINASE"/>
    <property type="match status" value="1"/>
</dbReference>
<dbReference type="PANTHER" id="PTHR43047:SF63">
    <property type="entry name" value="HISTIDINE KINASE"/>
    <property type="match status" value="1"/>
</dbReference>
<dbReference type="InterPro" id="IPR003661">
    <property type="entry name" value="HisK_dim/P_dom"/>
</dbReference>
<comment type="catalytic activity">
    <reaction evidence="1">
        <text>ATP + protein L-histidine = ADP + protein N-phospho-L-histidine.</text>
        <dbReference type="EC" id="2.7.13.3"/>
    </reaction>
</comment>
<dbReference type="Proteomes" id="UP000469385">
    <property type="component" value="Unassembled WGS sequence"/>
</dbReference>
<dbReference type="Pfam" id="PF02518">
    <property type="entry name" value="HATPase_c"/>
    <property type="match status" value="1"/>
</dbReference>
<dbReference type="GO" id="GO:0005886">
    <property type="term" value="C:plasma membrane"/>
    <property type="evidence" value="ECO:0007669"/>
    <property type="project" value="TreeGrafter"/>
</dbReference>
<dbReference type="InterPro" id="IPR003594">
    <property type="entry name" value="HATPase_dom"/>
</dbReference>
<evidence type="ECO:0000256" key="1">
    <source>
        <dbReference type="ARBA" id="ARBA00000085"/>
    </source>
</evidence>
<keyword evidence="15" id="KW-1185">Reference proteome</keyword>
<dbReference type="Pfam" id="PF00512">
    <property type="entry name" value="HisKA"/>
    <property type="match status" value="1"/>
</dbReference>
<dbReference type="CDD" id="cd16922">
    <property type="entry name" value="HATPase_EvgS-ArcB-TorS-like"/>
    <property type="match status" value="1"/>
</dbReference>
<dbReference type="Pfam" id="PF05230">
    <property type="entry name" value="MASE2"/>
    <property type="match status" value="1"/>
</dbReference>
<comment type="caution">
    <text evidence="14">The sequence shown here is derived from an EMBL/GenBank/DDBJ whole genome shotgun (WGS) entry which is preliminary data.</text>
</comment>
<dbReference type="PRINTS" id="PR00344">
    <property type="entry name" value="BCTRLSENSOR"/>
</dbReference>
<protein>
    <recommendedName>
        <fullName evidence="10">Virulence sensor protein BvgS</fullName>
        <ecNumber evidence="2">2.7.13.3</ecNumber>
    </recommendedName>
</protein>
<dbReference type="InterPro" id="IPR004358">
    <property type="entry name" value="Sig_transdc_His_kin-like_C"/>
</dbReference>
<keyword evidence="4" id="KW-0808">Transferase</keyword>
<keyword evidence="8" id="KW-0843">Virulence</keyword>
<dbReference type="SMART" id="SM00387">
    <property type="entry name" value="HATPase_c"/>
    <property type="match status" value="1"/>
</dbReference>
<dbReference type="RefSeq" id="WP_157397338.1">
    <property type="nucleotide sequence ID" value="NZ_WSEL01000003.1"/>
</dbReference>
<keyword evidence="12" id="KW-0812">Transmembrane</keyword>
<dbReference type="SUPFAM" id="SSF55874">
    <property type="entry name" value="ATPase domain of HSP90 chaperone/DNA topoisomerase II/histidine kinase"/>
    <property type="match status" value="1"/>
</dbReference>
<keyword evidence="11" id="KW-0175">Coiled coil</keyword>
<dbReference type="AlphaFoldDB" id="A0A6N8IR75"/>
<evidence type="ECO:0000256" key="9">
    <source>
        <dbReference type="ARBA" id="ARBA00058004"/>
    </source>
</evidence>
<keyword evidence="3" id="KW-0597">Phosphoprotein</keyword>
<dbReference type="InterPro" id="IPR007894">
    <property type="entry name" value="MASE2"/>
</dbReference>
<keyword evidence="6" id="KW-0418">Kinase</keyword>
<feature type="coiled-coil region" evidence="11">
    <location>
        <begin position="201"/>
        <end position="228"/>
    </location>
</feature>
<dbReference type="GO" id="GO:0000155">
    <property type="term" value="F:phosphorelay sensor kinase activity"/>
    <property type="evidence" value="ECO:0007669"/>
    <property type="project" value="InterPro"/>
</dbReference>
<feature type="transmembrane region" description="Helical" evidence="12">
    <location>
        <begin position="130"/>
        <end position="151"/>
    </location>
</feature>
<evidence type="ECO:0000256" key="3">
    <source>
        <dbReference type="ARBA" id="ARBA00022553"/>
    </source>
</evidence>
<evidence type="ECO:0000313" key="15">
    <source>
        <dbReference type="Proteomes" id="UP000469385"/>
    </source>
</evidence>
<organism evidence="14 15">
    <name type="scientific">Ramlibacter pinisoli</name>
    <dbReference type="NCBI Taxonomy" id="2682844"/>
    <lineage>
        <taxon>Bacteria</taxon>
        <taxon>Pseudomonadati</taxon>
        <taxon>Pseudomonadota</taxon>
        <taxon>Betaproteobacteria</taxon>
        <taxon>Burkholderiales</taxon>
        <taxon>Comamonadaceae</taxon>
        <taxon>Ramlibacter</taxon>
    </lineage>
</organism>
<reference evidence="14 15" key="1">
    <citation type="submission" date="2019-12" db="EMBL/GenBank/DDBJ databases">
        <authorList>
            <person name="Huq M.A."/>
        </authorList>
    </citation>
    <scope>NUCLEOTIDE SEQUENCE [LARGE SCALE GENOMIC DNA]</scope>
    <source>
        <strain evidence="14 15">MAH-25</strain>
    </source>
</reference>
<dbReference type="GO" id="GO:0009927">
    <property type="term" value="F:histidine phosphotransfer kinase activity"/>
    <property type="evidence" value="ECO:0007669"/>
    <property type="project" value="TreeGrafter"/>
</dbReference>
<evidence type="ECO:0000256" key="11">
    <source>
        <dbReference type="SAM" id="Coils"/>
    </source>
</evidence>
<dbReference type="InterPro" id="IPR036890">
    <property type="entry name" value="HATPase_C_sf"/>
</dbReference>
<dbReference type="Gene3D" id="1.10.287.130">
    <property type="match status" value="1"/>
</dbReference>
<feature type="transmembrane region" description="Helical" evidence="12">
    <location>
        <begin position="88"/>
        <end position="118"/>
    </location>
</feature>
<sequence length="464" mass="50265">MSGAAALATAVADEAPAPARRVHPIVKLDYPIRIVGHLASASVIISVLLSRPPSAPLWAWLAFTALVWPHLAYWLARRAQDSKRAELAWLLTDTLILAFWAGQLGFDILVTAVFLMGMLTTNLSVGGKRFATWSVAVFLLGAFLGAAAGDFRGYLRASETTQLLTAITWCLFMIMFGVQSHAQTRAAIQANREVKARNRLIEQQTFELDQARQAAELAREQAEHANRAKSAFLANMSHELRTPLNAVIGYAQLLTDEFAEGQPVGPSTMTDLGRIETAARHLLGLINDVLDLSKIEADKIELSFEDVELPELLDQVMSTTQPLLAVNRNRFDLSLGPGIGRIRTDATRLRQVLFNLLANAAKFTHEGTIRLAVRMDTDDQGSPVATFEVADTGIGMTPEQLGKLFQAFVQADAETSRKYGGTGLGLVISRRLCRMLGGDVTATSAPGVGSVFTAVVRADKMGAA</sequence>
<feature type="domain" description="Histidine kinase" evidence="13">
    <location>
        <begin position="235"/>
        <end position="460"/>
    </location>
</feature>
<dbReference type="CDD" id="cd00082">
    <property type="entry name" value="HisKA"/>
    <property type="match status" value="1"/>
</dbReference>
<dbReference type="InterPro" id="IPR005467">
    <property type="entry name" value="His_kinase_dom"/>
</dbReference>
<comment type="function">
    <text evidence="9">Member of the two-component regulatory system BvgS/BvgA. Phosphorylates BvgA via a four-step phosphorelay in response to environmental signals.</text>
</comment>
<evidence type="ECO:0000256" key="4">
    <source>
        <dbReference type="ARBA" id="ARBA00022679"/>
    </source>
</evidence>
<dbReference type="FunFam" id="3.30.565.10:FF:000010">
    <property type="entry name" value="Sensor histidine kinase RcsC"/>
    <property type="match status" value="1"/>
</dbReference>
<feature type="transmembrane region" description="Helical" evidence="12">
    <location>
        <begin position="57"/>
        <end position="76"/>
    </location>
</feature>
<dbReference type="Gene3D" id="3.30.565.10">
    <property type="entry name" value="Histidine kinase-like ATPase, C-terminal domain"/>
    <property type="match status" value="1"/>
</dbReference>
<evidence type="ECO:0000313" key="14">
    <source>
        <dbReference type="EMBL" id="MVQ29324.1"/>
    </source>
</evidence>
<feature type="transmembrane region" description="Helical" evidence="12">
    <location>
        <begin position="163"/>
        <end position="182"/>
    </location>
</feature>